<protein>
    <submittedName>
        <fullName evidence="1">Uncharacterized protein</fullName>
    </submittedName>
</protein>
<reference evidence="1" key="1">
    <citation type="submission" date="2022-08" db="EMBL/GenBank/DDBJ databases">
        <title>Genome Sequence of Pycnoporus sanguineus.</title>
        <authorList>
            <person name="Buettner E."/>
        </authorList>
    </citation>
    <scope>NUCLEOTIDE SEQUENCE</scope>
    <source>
        <strain evidence="1">CG-C14</strain>
    </source>
</reference>
<organism evidence="1 2">
    <name type="scientific">Trametes sanguinea</name>
    <dbReference type="NCBI Taxonomy" id="158606"/>
    <lineage>
        <taxon>Eukaryota</taxon>
        <taxon>Fungi</taxon>
        <taxon>Dikarya</taxon>
        <taxon>Basidiomycota</taxon>
        <taxon>Agaricomycotina</taxon>
        <taxon>Agaricomycetes</taxon>
        <taxon>Polyporales</taxon>
        <taxon>Polyporaceae</taxon>
        <taxon>Trametes</taxon>
    </lineage>
</organism>
<gene>
    <name evidence="1" type="ORF">NUW54_g624</name>
</gene>
<comment type="caution">
    <text evidence="1">The sequence shown here is derived from an EMBL/GenBank/DDBJ whole genome shotgun (WGS) entry which is preliminary data.</text>
</comment>
<dbReference type="Proteomes" id="UP001144978">
    <property type="component" value="Unassembled WGS sequence"/>
</dbReference>
<keyword evidence="2" id="KW-1185">Reference proteome</keyword>
<accession>A0ACC1QBS7</accession>
<dbReference type="EMBL" id="JANSHE010000084">
    <property type="protein sequence ID" value="KAJ3017266.1"/>
    <property type="molecule type" value="Genomic_DNA"/>
</dbReference>
<evidence type="ECO:0000313" key="2">
    <source>
        <dbReference type="Proteomes" id="UP001144978"/>
    </source>
</evidence>
<proteinExistence type="predicted"/>
<name>A0ACC1QBS7_9APHY</name>
<evidence type="ECO:0000313" key="1">
    <source>
        <dbReference type="EMBL" id="KAJ3017266.1"/>
    </source>
</evidence>
<sequence>MTDGLTSMSKYSIVERLSALQTYQAAWHSASPRTLKTLCSGCITPYLMLPFSGSVLPLLSGLVLRLISPACSVRLKPYRDWSLDLASYNLRPHFCATDPSQGLLVLCGSLVASPSIIRCHLLHFSDNDNLQSHPSANAPCFTVSCVFPNARTVKVAIRGALLGWLWFDSPPELRVYNWRTGKIVWRCPMSTGFFDFAFLDDHNLLVAQVHRLLVYTIDLDVAAIGTTHWYELDPSSVPSATCLLGLPPVIDGAALYIRTFSSRRPSSTIGRQPLFEMDPSCATIAFTVSVTTSICAPFEQYLIVVPVSAIIAALDTNMSDRAVEIAEASGPLTLQWQSWGARSLILPFLHRETPNWYLTGLSAVGNKVALAFRRPEPYPSLVDVFVFDVQDAGDLEGPNPVDPREFLPPSNHEDCTPQLLDFPIRNRLPYRLIRKVFNYDEHVDSSWLFHSIHLLDDGIALTAWDFDGTTSEVYLISVDAGESGRSTTPMVSEVNGAR</sequence>